<gene>
    <name evidence="2" type="ORF">JW984_09025</name>
</gene>
<proteinExistence type="predicted"/>
<evidence type="ECO:0000313" key="3">
    <source>
        <dbReference type="Proteomes" id="UP000809273"/>
    </source>
</evidence>
<organism evidence="2 3">
    <name type="scientific">Candidatus Zymogenus saltonus</name>
    <dbReference type="NCBI Taxonomy" id="2844893"/>
    <lineage>
        <taxon>Bacteria</taxon>
        <taxon>Deltaproteobacteria</taxon>
        <taxon>Candidatus Zymogenia</taxon>
        <taxon>Candidatus Zymogeniales</taxon>
        <taxon>Candidatus Zymogenaceae</taxon>
        <taxon>Candidatus Zymogenus</taxon>
    </lineage>
</organism>
<reference evidence="2" key="2">
    <citation type="submission" date="2021-01" db="EMBL/GenBank/DDBJ databases">
        <authorList>
            <person name="Hahn C.R."/>
            <person name="Youssef N.H."/>
            <person name="Elshahed M."/>
        </authorList>
    </citation>
    <scope>NUCLEOTIDE SEQUENCE</scope>
    <source>
        <strain evidence="2">Zod_Metabat.24</strain>
    </source>
</reference>
<protein>
    <submittedName>
        <fullName evidence="2">VWA domain-containing protein</fullName>
    </submittedName>
</protein>
<keyword evidence="1" id="KW-0175">Coiled coil</keyword>
<name>A0A9D8KF24_9DELT</name>
<dbReference type="InterPro" id="IPR008912">
    <property type="entry name" value="Uncharacterised_CoxE"/>
</dbReference>
<reference evidence="2" key="1">
    <citation type="journal article" date="2021" name="Environ. Microbiol.">
        <title>Genomic characterization of three novel Desulfobacterota classes expand the metabolic and phylogenetic diversity of the phylum.</title>
        <authorList>
            <person name="Murphy C.L."/>
            <person name="Biggerstaff J."/>
            <person name="Eichhorn A."/>
            <person name="Ewing E."/>
            <person name="Shahan R."/>
            <person name="Soriano D."/>
            <person name="Stewart S."/>
            <person name="VanMol K."/>
            <person name="Walker R."/>
            <person name="Walters P."/>
            <person name="Elshahed M.S."/>
            <person name="Youssef N.H."/>
        </authorList>
    </citation>
    <scope>NUCLEOTIDE SEQUENCE</scope>
    <source>
        <strain evidence="2">Zod_Metabat.24</strain>
    </source>
</reference>
<evidence type="ECO:0000256" key="1">
    <source>
        <dbReference type="SAM" id="Coils"/>
    </source>
</evidence>
<dbReference type="Proteomes" id="UP000809273">
    <property type="component" value="Unassembled WGS sequence"/>
</dbReference>
<accession>A0A9D8KF24</accession>
<evidence type="ECO:0000313" key="2">
    <source>
        <dbReference type="EMBL" id="MBN1573322.1"/>
    </source>
</evidence>
<dbReference type="PANTHER" id="PTHR39338:SF5">
    <property type="entry name" value="BLR6139 PROTEIN"/>
    <property type="match status" value="1"/>
</dbReference>
<comment type="caution">
    <text evidence="2">The sequence shown here is derived from an EMBL/GenBank/DDBJ whole genome shotgun (WGS) entry which is preliminary data.</text>
</comment>
<feature type="coiled-coil region" evidence="1">
    <location>
        <begin position="224"/>
        <end position="251"/>
    </location>
</feature>
<sequence>MKSAILDFIEGLKFRGARVSISESMDALTGVSVVGTDDRGAFKAALRATLVKDGRDIPAFEELFEAYFSPMSIIEAARLEMSPVEERLQQLMDELVNGKFTDQFKGMIQGDIASMMEMVLASAEEAGLSDIRYQIQTGYFYSRILTRMGGFGLDRQLDELIDLLAEKGAMGDGIEGDDIRAIFEERMEAMRELIRDLIKREERKHRGEKRETDLPNGLGDRSFSELTEKEIEEMRDSIKEMVKKIKDALSLRDRHRRRGRFDIKKTLRIAQQYGGVPIRVFFKKKKKNKGQIITLCDVSRSVWNASRFMLNLLYSLQDQFDRVRSFVFVSDLGEVTDVFNRYEINEAIGKLVYEAGINFYSYTDYGDVLLRFYNDYLDIVNRRTTVIIIGDARNNYMAHNSWVLDKIKGKARKVYWLNNEPESWWGSGDSDMPEFLPYVSEARECRNLKQLSRFIRDLVE</sequence>
<dbReference type="Pfam" id="PF05762">
    <property type="entry name" value="VWA_CoxE"/>
    <property type="match status" value="1"/>
</dbReference>
<dbReference type="PANTHER" id="PTHR39338">
    <property type="entry name" value="BLL5662 PROTEIN-RELATED"/>
    <property type="match status" value="1"/>
</dbReference>
<dbReference type="EMBL" id="JAFGIX010000046">
    <property type="protein sequence ID" value="MBN1573322.1"/>
    <property type="molecule type" value="Genomic_DNA"/>
</dbReference>
<dbReference type="AlphaFoldDB" id="A0A9D8KF24"/>